<name>A0A8B6CM22_MYTGA</name>
<dbReference type="EMBL" id="UYJE01001948">
    <property type="protein sequence ID" value="VDI06608.1"/>
    <property type="molecule type" value="Genomic_DNA"/>
</dbReference>
<feature type="region of interest" description="Disordered" evidence="1">
    <location>
        <begin position="1"/>
        <end position="40"/>
    </location>
</feature>
<dbReference type="PANTHER" id="PTHR46599:SF3">
    <property type="entry name" value="PIGGYBAC TRANSPOSABLE ELEMENT-DERIVED PROTEIN 4"/>
    <property type="match status" value="1"/>
</dbReference>
<evidence type="ECO:0000256" key="1">
    <source>
        <dbReference type="SAM" id="MobiDB-lite"/>
    </source>
</evidence>
<reference evidence="3" key="1">
    <citation type="submission" date="2018-11" db="EMBL/GenBank/DDBJ databases">
        <authorList>
            <person name="Alioto T."/>
            <person name="Alioto T."/>
        </authorList>
    </citation>
    <scope>NUCLEOTIDE SEQUENCE</scope>
</reference>
<sequence length="552" mass="63869">MSQQNDDIDYNEDGDESDISENESGMETDEDMDEPGDISHGPWICVPTDETYVMPVIPNDFVQAPAPQNRPAVTARPIDYFDYFTVDNENDTNVIDILVSETNRYATQTIQSNQQPLPTFSRMHHWIPTDRTEMRAFVGLMMTMGMIKKPTIESYWNKSGDTYLYHSPSFSQIFSRNRFQNILRFLHCNDNRTAIPRGSPGYDPGHKIRPIFDILNNTFHTKYNLARDLTVDESMVGFKGRHNLVQYMPGKKSHRWGAKLFVLAESDTGYTSQVMLYSGKQARVRRAVHGLGYTVVTDLSSKHRGKNHHLVLDNAFTSPTLCRDLYTHNIYNTGTVRVHRKGMPRSFKTTRVAKGERVARQQGPIMAMKYGDRKEVTFLSTFEGPSLKRTENSRGVERHVPKVVDIYNRKMGGVDLADQHIQVYDPDFRSVKLWKKLLRNRRLLPKMTRMEFHSQIYHQLIGDLRVDRNIPRGPCNGSRRLVERHFIENLPGKSRRPCHVCSRQTLGGRNEKRSRVRTWCPDCNVGLCLGYCFRIYHKCQNFATHRRGINEE</sequence>
<feature type="compositionally biased region" description="Acidic residues" evidence="1">
    <location>
        <begin position="1"/>
        <end position="36"/>
    </location>
</feature>
<organism evidence="3 4">
    <name type="scientific">Mytilus galloprovincialis</name>
    <name type="common">Mediterranean mussel</name>
    <dbReference type="NCBI Taxonomy" id="29158"/>
    <lineage>
        <taxon>Eukaryota</taxon>
        <taxon>Metazoa</taxon>
        <taxon>Spiralia</taxon>
        <taxon>Lophotrochozoa</taxon>
        <taxon>Mollusca</taxon>
        <taxon>Bivalvia</taxon>
        <taxon>Autobranchia</taxon>
        <taxon>Pteriomorphia</taxon>
        <taxon>Mytilida</taxon>
        <taxon>Mytiloidea</taxon>
        <taxon>Mytilidae</taxon>
        <taxon>Mytilinae</taxon>
        <taxon>Mytilus</taxon>
    </lineage>
</organism>
<accession>A0A8B6CM22</accession>
<proteinExistence type="predicted"/>
<evidence type="ECO:0000313" key="4">
    <source>
        <dbReference type="Proteomes" id="UP000596742"/>
    </source>
</evidence>
<dbReference type="InterPro" id="IPR029526">
    <property type="entry name" value="PGBD"/>
</dbReference>
<feature type="domain" description="PiggyBac transposable element-derived protein" evidence="2">
    <location>
        <begin position="77"/>
        <end position="437"/>
    </location>
</feature>
<dbReference type="Pfam" id="PF13843">
    <property type="entry name" value="DDE_Tnp_1_7"/>
    <property type="match status" value="1"/>
</dbReference>
<gene>
    <name evidence="3" type="ORF">MGAL_10B026164</name>
</gene>
<evidence type="ECO:0000313" key="3">
    <source>
        <dbReference type="EMBL" id="VDI06608.1"/>
    </source>
</evidence>
<dbReference type="PANTHER" id="PTHR46599">
    <property type="entry name" value="PIGGYBAC TRANSPOSABLE ELEMENT-DERIVED PROTEIN 4"/>
    <property type="match status" value="1"/>
</dbReference>
<dbReference type="OrthoDB" id="6073352at2759"/>
<evidence type="ECO:0000259" key="2">
    <source>
        <dbReference type="Pfam" id="PF13843"/>
    </source>
</evidence>
<protein>
    <recommendedName>
        <fullName evidence="2">PiggyBac transposable element-derived protein domain-containing protein</fullName>
    </recommendedName>
</protein>
<dbReference type="AlphaFoldDB" id="A0A8B6CM22"/>
<dbReference type="Proteomes" id="UP000596742">
    <property type="component" value="Unassembled WGS sequence"/>
</dbReference>
<keyword evidence="4" id="KW-1185">Reference proteome</keyword>
<comment type="caution">
    <text evidence="3">The sequence shown here is derived from an EMBL/GenBank/DDBJ whole genome shotgun (WGS) entry which is preliminary data.</text>
</comment>